<dbReference type="Gene3D" id="3.40.190.10">
    <property type="entry name" value="Periplasmic binding protein-like II"/>
    <property type="match status" value="2"/>
</dbReference>
<evidence type="ECO:0000313" key="3">
    <source>
        <dbReference type="EMBL" id="ADM27709.1"/>
    </source>
</evidence>
<feature type="transmembrane region" description="Helical" evidence="1">
    <location>
        <begin position="7"/>
        <end position="28"/>
    </location>
</feature>
<accession>E0STU3</accession>
<proteinExistence type="predicted"/>
<gene>
    <name evidence="3" type="ordered locus">Igag_0892</name>
</gene>
<evidence type="ECO:0000259" key="2">
    <source>
        <dbReference type="Pfam" id="PF12849"/>
    </source>
</evidence>
<organism evidence="3 4">
    <name type="scientific">Ignisphaera aggregans (strain DSM 17230 / JCM 13409 / AQ1.S1)</name>
    <dbReference type="NCBI Taxonomy" id="583356"/>
    <lineage>
        <taxon>Archaea</taxon>
        <taxon>Thermoproteota</taxon>
        <taxon>Thermoprotei</taxon>
        <taxon>Desulfurococcales</taxon>
        <taxon>Desulfurococcaceae</taxon>
        <taxon>Ignisphaera</taxon>
    </lineage>
</organism>
<keyword evidence="1" id="KW-0812">Transmembrane</keyword>
<dbReference type="Pfam" id="PF12849">
    <property type="entry name" value="PBP_like_2"/>
    <property type="match status" value="1"/>
</dbReference>
<dbReference type="InterPro" id="IPR052738">
    <property type="entry name" value="ABC-Tungstate_binding"/>
</dbReference>
<sequence>MDRLNRVYLLITIAIIALALTGLAIYHISRSSRIKIFVSTTTSLYQTGLLEYLAMNFKRYYPDVDIVFLPIGSGEALERASRGDTCIALVHAPSLEIKYLDNGALYRHTIFAYNYFIVIGPRGDPANVSRASDAIDAFRRIYNATERGLTVFISRGDNSGTNAKEIQLWRMAGLNPFGRRWYKECGCGMVQALIQASEMDGYTLSDISTFLVLRYNGSIQNLEILFHNDTQLINIYSAYLSSRCSGRELEYAEKFIEFIAGEEGQKFISSYDIERYGVPLFSSVAGREQQLLDIWSQLAREQ</sequence>
<reference evidence="3 4" key="1">
    <citation type="journal article" date="2010" name="Stand. Genomic Sci.">
        <title>Complete genome sequence of Ignisphaera aggregans type strain (AQ1.S1).</title>
        <authorList>
            <person name="Goker M."/>
            <person name="Held B."/>
            <person name="Lapidus A."/>
            <person name="Nolan M."/>
            <person name="Spring S."/>
            <person name="Yasawong M."/>
            <person name="Lucas S."/>
            <person name="Glavina Del Rio T."/>
            <person name="Tice H."/>
            <person name="Cheng J.F."/>
            <person name="Goodwin L."/>
            <person name="Tapia R."/>
            <person name="Pitluck S."/>
            <person name="Liolios K."/>
            <person name="Ivanova N."/>
            <person name="Mavromatis K."/>
            <person name="Mikhailova N."/>
            <person name="Pati A."/>
            <person name="Chen A."/>
            <person name="Palaniappan K."/>
            <person name="Brambilla E."/>
            <person name="Land M."/>
            <person name="Hauser L."/>
            <person name="Chang Y.J."/>
            <person name="Jeffries C.D."/>
            <person name="Brettin T."/>
            <person name="Detter J.C."/>
            <person name="Han C."/>
            <person name="Rohde M."/>
            <person name="Sikorski J."/>
            <person name="Woyke T."/>
            <person name="Bristow J."/>
            <person name="Eisen J.A."/>
            <person name="Markowitz V."/>
            <person name="Hugenholtz P."/>
            <person name="Kyrpides N.C."/>
            <person name="Klenk H.P."/>
        </authorList>
    </citation>
    <scope>NUCLEOTIDE SEQUENCE [LARGE SCALE GENOMIC DNA]</scope>
    <source>
        <strain evidence="4">DSM 17230 / JCM 13409 / AQ1.S1</strain>
    </source>
</reference>
<evidence type="ECO:0000256" key="1">
    <source>
        <dbReference type="SAM" id="Phobius"/>
    </source>
</evidence>
<protein>
    <submittedName>
        <fullName evidence="3">ABC-type tungstate transport system, permease component, TupB</fullName>
    </submittedName>
</protein>
<dbReference type="STRING" id="583356.Igag_0892"/>
<dbReference type="HOGENOM" id="CLU_061511_0_0_2"/>
<dbReference type="Proteomes" id="UP000001304">
    <property type="component" value="Chromosome"/>
</dbReference>
<evidence type="ECO:0000313" key="4">
    <source>
        <dbReference type="Proteomes" id="UP000001304"/>
    </source>
</evidence>
<dbReference type="PANTHER" id="PTHR37945">
    <property type="entry name" value="EXTRACELLULAR TUNGSTATE BINDING PROTEIN"/>
    <property type="match status" value="1"/>
</dbReference>
<keyword evidence="4" id="KW-1185">Reference proteome</keyword>
<dbReference type="AlphaFoldDB" id="E0STU3"/>
<keyword evidence="1" id="KW-1133">Transmembrane helix</keyword>
<dbReference type="EMBL" id="CP002098">
    <property type="protein sequence ID" value="ADM27709.1"/>
    <property type="molecule type" value="Genomic_DNA"/>
</dbReference>
<keyword evidence="1" id="KW-0472">Membrane</keyword>
<name>E0STU3_IGNAA</name>
<dbReference type="InterPro" id="IPR024370">
    <property type="entry name" value="PBP_domain"/>
</dbReference>
<dbReference type="SUPFAM" id="SSF53850">
    <property type="entry name" value="Periplasmic binding protein-like II"/>
    <property type="match status" value="1"/>
</dbReference>
<dbReference type="PANTHER" id="PTHR37945:SF1">
    <property type="entry name" value="EXTRACELLULAR TUNGSTATE BINDING PROTEIN"/>
    <property type="match status" value="1"/>
</dbReference>
<feature type="domain" description="PBP" evidence="2">
    <location>
        <begin position="37"/>
        <end position="263"/>
    </location>
</feature>
<dbReference type="BioCyc" id="IAGG583356:GHAH-876-MONOMER"/>
<dbReference type="KEGG" id="iag:Igag_0892"/>